<dbReference type="PROSITE" id="PS50926">
    <property type="entry name" value="TRAM"/>
    <property type="match status" value="1"/>
</dbReference>
<evidence type="ECO:0000313" key="13">
    <source>
        <dbReference type="EMBL" id="CAH0541382.1"/>
    </source>
</evidence>
<comment type="similarity">
    <text evidence="9">Belongs to the class I-like SAM-binding methyltransferase superfamily. RNA M5U methyltransferase family. RlmD subfamily.</text>
</comment>
<dbReference type="SUPFAM" id="SSF53335">
    <property type="entry name" value="S-adenosyl-L-methionine-dependent methyltransferases"/>
    <property type="match status" value="1"/>
</dbReference>
<evidence type="ECO:0000256" key="7">
    <source>
        <dbReference type="ARBA" id="ARBA00023004"/>
    </source>
</evidence>
<feature type="active site" evidence="11">
    <location>
        <position position="395"/>
    </location>
</feature>
<dbReference type="PROSITE" id="PS01231">
    <property type="entry name" value="TRMA_2"/>
    <property type="match status" value="1"/>
</dbReference>
<keyword evidence="3 9" id="KW-0489">Methyltransferase</keyword>
<feature type="binding site" evidence="9 10">
    <location>
        <position position="321"/>
    </location>
    <ligand>
        <name>S-adenosyl-L-methionine</name>
        <dbReference type="ChEBI" id="CHEBI:59789"/>
    </ligand>
</feature>
<sequence length="438" mass="48806">MAQFFQPKKSQLNTKHQQILVEKLDHHGSGIGYLSGKPLFIDGALPNEEVVVQLTESKKKYARGKLIKRLKSSEERVKPFCPYYNQCGGCNMQHLSHESQIEYKQSSLTHLMQVPSESCSKLDSAVVGEGQGYRRRARISVYFNKKTSTLQFGFRKKSSNQIVDVTDCAVLDPQLNALLPSLKETFEQFSKQECLGHIELVKAANATVLVVRHTQKLTEKDQSTLTRFAESKQLSLFLIPNSGQLVQVTGEKPYYTENNCKVAFSPDSFIQVNQNINQQMVNQAIEWLTLNEQDRVLDLFCGVGNFSLPIAKVASKVVGVEGVPAMVEQANANADLNLITNAKFFHANLEENIDTAEWSQEKFDKILLDPARAGASGIVDSIGNLGASKVVYVSCNPATLARDSQALKQQGFQLEKLGMLDMFPHTSHLESMALFVKK</sequence>
<evidence type="ECO:0000256" key="5">
    <source>
        <dbReference type="ARBA" id="ARBA00022691"/>
    </source>
</evidence>
<name>A0ABN8E8Z5_9VIBR</name>
<dbReference type="RefSeq" id="WP_237363010.1">
    <property type="nucleotide sequence ID" value="NZ_CAKLDM010000002.1"/>
</dbReference>
<dbReference type="GO" id="GO:0008168">
    <property type="term" value="F:methyltransferase activity"/>
    <property type="evidence" value="ECO:0007669"/>
    <property type="project" value="UniProtKB-KW"/>
</dbReference>
<dbReference type="InterPro" id="IPR030390">
    <property type="entry name" value="MeTrfase_TrmA_AS"/>
</dbReference>
<feature type="binding site" evidence="9">
    <location>
        <position position="348"/>
    </location>
    <ligand>
        <name>S-adenosyl-L-methionine</name>
        <dbReference type="ChEBI" id="CHEBI:59789"/>
    </ligand>
</feature>
<keyword evidence="6 9" id="KW-0479">Metal-binding</keyword>
<feature type="binding site" evidence="9 10">
    <location>
        <position position="271"/>
    </location>
    <ligand>
        <name>S-adenosyl-L-methionine</name>
        <dbReference type="ChEBI" id="CHEBI:59789"/>
    </ligand>
</feature>
<dbReference type="Pfam" id="PF05958">
    <property type="entry name" value="tRNA_U5-meth_tr"/>
    <property type="match status" value="1"/>
</dbReference>
<dbReference type="NCBIfam" id="TIGR00479">
    <property type="entry name" value="rumA"/>
    <property type="match status" value="1"/>
</dbReference>
<protein>
    <recommendedName>
        <fullName evidence="9">23S rRNA (uracil(1939)-C(5))-methyltransferase RlmD</fullName>
        <ecNumber evidence="9">2.1.1.190</ecNumber>
    </recommendedName>
    <alternativeName>
        <fullName evidence="9">23S rRNA(m5U1939)-methyltransferase</fullName>
    </alternativeName>
</protein>
<feature type="binding site" evidence="9">
    <location>
        <position position="87"/>
    </location>
    <ligand>
        <name>[4Fe-4S] cluster</name>
        <dbReference type="ChEBI" id="CHEBI:49883"/>
    </ligand>
</feature>
<reference evidence="13" key="1">
    <citation type="submission" date="2021-11" db="EMBL/GenBank/DDBJ databases">
        <authorList>
            <person name="Rodrigo-Torres L."/>
            <person name="Arahal R. D."/>
            <person name="Lucena T."/>
        </authorList>
    </citation>
    <scope>NUCLEOTIDE SEQUENCE</scope>
    <source>
        <strain evidence="13">CECT 7928</strain>
    </source>
</reference>
<evidence type="ECO:0000256" key="4">
    <source>
        <dbReference type="ARBA" id="ARBA00022679"/>
    </source>
</evidence>
<evidence type="ECO:0000256" key="11">
    <source>
        <dbReference type="PROSITE-ProRule" id="PRU10015"/>
    </source>
</evidence>
<evidence type="ECO:0000256" key="10">
    <source>
        <dbReference type="PROSITE-ProRule" id="PRU01024"/>
    </source>
</evidence>
<feature type="binding site" evidence="9">
    <location>
        <position position="168"/>
    </location>
    <ligand>
        <name>[4Fe-4S] cluster</name>
        <dbReference type="ChEBI" id="CHEBI:49883"/>
    </ligand>
</feature>
<evidence type="ECO:0000313" key="14">
    <source>
        <dbReference type="Proteomes" id="UP000838748"/>
    </source>
</evidence>
<dbReference type="EC" id="2.1.1.190" evidence="9"/>
<feature type="active site" description="Nucleophile" evidence="9 10">
    <location>
        <position position="395"/>
    </location>
</feature>
<proteinExistence type="inferred from homology"/>
<dbReference type="InterPro" id="IPR030391">
    <property type="entry name" value="MeTrfase_TrmA_CS"/>
</dbReference>
<accession>A0ABN8E8Z5</accession>
<dbReference type="HAMAP" id="MF_01010">
    <property type="entry name" value="23SrRNA_methyltr_RlmD"/>
    <property type="match status" value="1"/>
</dbReference>
<dbReference type="InterPro" id="IPR029063">
    <property type="entry name" value="SAM-dependent_MTases_sf"/>
</dbReference>
<dbReference type="Pfam" id="PF01938">
    <property type="entry name" value="TRAM"/>
    <property type="match status" value="1"/>
</dbReference>
<keyword evidence="1 9" id="KW-0004">4Fe-4S</keyword>
<organism evidence="13 14">
    <name type="scientific">Vibrio marisflavi CECT 7928</name>
    <dbReference type="NCBI Taxonomy" id="634439"/>
    <lineage>
        <taxon>Bacteria</taxon>
        <taxon>Pseudomonadati</taxon>
        <taxon>Pseudomonadota</taxon>
        <taxon>Gammaproteobacteria</taxon>
        <taxon>Vibrionales</taxon>
        <taxon>Vibrionaceae</taxon>
        <taxon>Vibrio</taxon>
    </lineage>
</organism>
<dbReference type="CDD" id="cd02440">
    <property type="entry name" value="AdoMet_MTases"/>
    <property type="match status" value="1"/>
</dbReference>
<keyword evidence="14" id="KW-1185">Reference proteome</keyword>
<keyword evidence="4 9" id="KW-0808">Transferase</keyword>
<dbReference type="Gene3D" id="2.40.50.140">
    <property type="entry name" value="Nucleic acid-binding proteins"/>
    <property type="match status" value="1"/>
</dbReference>
<dbReference type="InterPro" id="IPR002792">
    <property type="entry name" value="TRAM_dom"/>
</dbReference>
<dbReference type="GO" id="GO:0032259">
    <property type="term" value="P:methylation"/>
    <property type="evidence" value="ECO:0007669"/>
    <property type="project" value="UniProtKB-KW"/>
</dbReference>
<dbReference type="PROSITE" id="PS51687">
    <property type="entry name" value="SAM_MT_RNA_M5U"/>
    <property type="match status" value="1"/>
</dbReference>
<dbReference type="PROSITE" id="PS01230">
    <property type="entry name" value="TRMA_1"/>
    <property type="match status" value="1"/>
</dbReference>
<dbReference type="PANTHER" id="PTHR11061">
    <property type="entry name" value="RNA M5U METHYLTRANSFERASE"/>
    <property type="match status" value="1"/>
</dbReference>
<dbReference type="Gene3D" id="3.40.50.150">
    <property type="entry name" value="Vaccinia Virus protein VP39"/>
    <property type="match status" value="1"/>
</dbReference>
<comment type="function">
    <text evidence="9">Catalyzes the formation of 5-methyl-uridine at position 1939 (m5U1939) in 23S rRNA.</text>
</comment>
<dbReference type="PANTHER" id="PTHR11061:SF49">
    <property type="entry name" value="23S RRNA (URACIL(1939)-C(5))-METHYLTRANSFERASE RLMD"/>
    <property type="match status" value="1"/>
</dbReference>
<evidence type="ECO:0000256" key="9">
    <source>
        <dbReference type="HAMAP-Rule" id="MF_01010"/>
    </source>
</evidence>
<evidence type="ECO:0000256" key="6">
    <source>
        <dbReference type="ARBA" id="ARBA00022723"/>
    </source>
</evidence>
<feature type="binding site" evidence="9">
    <location>
        <position position="90"/>
    </location>
    <ligand>
        <name>[4Fe-4S] cluster</name>
        <dbReference type="ChEBI" id="CHEBI:49883"/>
    </ligand>
</feature>
<evidence type="ECO:0000256" key="2">
    <source>
        <dbReference type="ARBA" id="ARBA00022552"/>
    </source>
</evidence>
<dbReference type="InterPro" id="IPR001566">
    <property type="entry name" value="23S_rRNA_MeTrfase_RlmD"/>
</dbReference>
<gene>
    <name evidence="9 13" type="primary">rlmD</name>
    <name evidence="13" type="ORF">VMF7928_03534</name>
</gene>
<feature type="binding site" evidence="9">
    <location>
        <position position="81"/>
    </location>
    <ligand>
        <name>[4Fe-4S] cluster</name>
        <dbReference type="ChEBI" id="CHEBI:49883"/>
    </ligand>
</feature>
<feature type="binding site" evidence="9">
    <location>
        <position position="305"/>
    </location>
    <ligand>
        <name>S-adenosyl-L-methionine</name>
        <dbReference type="ChEBI" id="CHEBI:59789"/>
    </ligand>
</feature>
<dbReference type="Proteomes" id="UP000838748">
    <property type="component" value="Unassembled WGS sequence"/>
</dbReference>
<evidence type="ECO:0000259" key="12">
    <source>
        <dbReference type="PROSITE" id="PS50926"/>
    </source>
</evidence>
<dbReference type="InterPro" id="IPR012340">
    <property type="entry name" value="NA-bd_OB-fold"/>
</dbReference>
<evidence type="ECO:0000256" key="3">
    <source>
        <dbReference type="ARBA" id="ARBA00022603"/>
    </source>
</evidence>
<dbReference type="Gene3D" id="2.40.50.1070">
    <property type="match status" value="1"/>
</dbReference>
<comment type="caution">
    <text evidence="13">The sequence shown here is derived from an EMBL/GenBank/DDBJ whole genome shotgun (WGS) entry which is preliminary data.</text>
</comment>
<keyword evidence="2 9" id="KW-0698">rRNA processing</keyword>
<evidence type="ECO:0000256" key="8">
    <source>
        <dbReference type="ARBA" id="ARBA00023014"/>
    </source>
</evidence>
<evidence type="ECO:0000256" key="1">
    <source>
        <dbReference type="ARBA" id="ARBA00022485"/>
    </source>
</evidence>
<feature type="binding site" evidence="9 10">
    <location>
        <position position="300"/>
    </location>
    <ligand>
        <name>S-adenosyl-L-methionine</name>
        <dbReference type="ChEBI" id="CHEBI:59789"/>
    </ligand>
</feature>
<feature type="domain" description="TRAM" evidence="12">
    <location>
        <begin position="9"/>
        <end position="68"/>
    </location>
</feature>
<feature type="binding site" evidence="9 10">
    <location>
        <position position="369"/>
    </location>
    <ligand>
        <name>S-adenosyl-L-methionine</name>
        <dbReference type="ChEBI" id="CHEBI:59789"/>
    </ligand>
</feature>
<dbReference type="NCBIfam" id="NF009639">
    <property type="entry name" value="PRK13168.1"/>
    <property type="match status" value="1"/>
</dbReference>
<dbReference type="SUPFAM" id="SSF50249">
    <property type="entry name" value="Nucleic acid-binding proteins"/>
    <property type="match status" value="1"/>
</dbReference>
<keyword evidence="7 9" id="KW-0408">Iron</keyword>
<dbReference type="EMBL" id="CAKLDM010000002">
    <property type="protein sequence ID" value="CAH0541382.1"/>
    <property type="molecule type" value="Genomic_DNA"/>
</dbReference>
<dbReference type="InterPro" id="IPR010280">
    <property type="entry name" value="U5_MeTrfase_fam"/>
</dbReference>
<comment type="catalytic activity">
    <reaction evidence="9">
        <text>uridine(1939) in 23S rRNA + S-adenosyl-L-methionine = 5-methyluridine(1939) in 23S rRNA + S-adenosyl-L-homocysteine + H(+)</text>
        <dbReference type="Rhea" id="RHEA:42908"/>
        <dbReference type="Rhea" id="RHEA-COMP:10278"/>
        <dbReference type="Rhea" id="RHEA-COMP:10279"/>
        <dbReference type="ChEBI" id="CHEBI:15378"/>
        <dbReference type="ChEBI" id="CHEBI:57856"/>
        <dbReference type="ChEBI" id="CHEBI:59789"/>
        <dbReference type="ChEBI" id="CHEBI:65315"/>
        <dbReference type="ChEBI" id="CHEBI:74447"/>
        <dbReference type="EC" id="2.1.1.190"/>
    </reaction>
</comment>
<keyword evidence="5 9" id="KW-0949">S-adenosyl-L-methionine</keyword>
<keyword evidence="8 9" id="KW-0411">Iron-sulfur</keyword>